<evidence type="ECO:0000313" key="6">
    <source>
        <dbReference type="EMBL" id="AVR87279.1"/>
    </source>
</evidence>
<dbReference type="InterPro" id="IPR039246">
    <property type="entry name" value="Flagellar_FlgA"/>
</dbReference>
<comment type="subcellular location">
    <subcellularLocation>
        <location evidence="1">Periplasm</location>
    </subcellularLocation>
</comment>
<dbReference type="Pfam" id="PF13144">
    <property type="entry name" value="ChapFlgA"/>
    <property type="match status" value="1"/>
</dbReference>
<dbReference type="Proteomes" id="UP000241885">
    <property type="component" value="Chromosome"/>
</dbReference>
<evidence type="ECO:0000256" key="3">
    <source>
        <dbReference type="ARBA" id="ARBA00022764"/>
    </source>
</evidence>
<dbReference type="SMART" id="SM00858">
    <property type="entry name" value="SAF"/>
    <property type="match status" value="1"/>
</dbReference>
<keyword evidence="6" id="KW-0282">Flagellum</keyword>
<dbReference type="PANTHER" id="PTHR36307">
    <property type="entry name" value="FLAGELLA BASAL BODY P-RING FORMATION PROTEIN FLGA"/>
    <property type="match status" value="1"/>
</dbReference>
<dbReference type="InterPro" id="IPR041231">
    <property type="entry name" value="FlgA_N"/>
</dbReference>
<keyword evidence="6" id="KW-0969">Cilium</keyword>
<evidence type="ECO:0000256" key="1">
    <source>
        <dbReference type="ARBA" id="ARBA00004418"/>
    </source>
</evidence>
<evidence type="ECO:0000259" key="5">
    <source>
        <dbReference type="SMART" id="SM00858"/>
    </source>
</evidence>
<dbReference type="NCBIfam" id="TIGR03170">
    <property type="entry name" value="flgA_cterm"/>
    <property type="match status" value="1"/>
</dbReference>
<feature type="chain" id="PRO_5015310682" evidence="4">
    <location>
        <begin position="44"/>
        <end position="251"/>
    </location>
</feature>
<dbReference type="GO" id="GO:0044780">
    <property type="term" value="P:bacterial-type flagellum assembly"/>
    <property type="evidence" value="ECO:0007669"/>
    <property type="project" value="InterPro"/>
</dbReference>
<dbReference type="EMBL" id="CP028339">
    <property type="protein sequence ID" value="AVR87279.1"/>
    <property type="molecule type" value="Genomic_DNA"/>
</dbReference>
<dbReference type="KEGG" id="tak:Tharo_0329"/>
<keyword evidence="6" id="KW-0966">Cell projection</keyword>
<evidence type="ECO:0000313" key="7">
    <source>
        <dbReference type="Proteomes" id="UP000241885"/>
    </source>
</evidence>
<keyword evidence="2 4" id="KW-0732">Signal</keyword>
<feature type="signal peptide" evidence="4">
    <location>
        <begin position="1"/>
        <end position="43"/>
    </location>
</feature>
<evidence type="ECO:0000256" key="2">
    <source>
        <dbReference type="ARBA" id="ARBA00022729"/>
    </source>
</evidence>
<accession>A0A2R4BJ11</accession>
<dbReference type="Pfam" id="PF17656">
    <property type="entry name" value="ChapFlgA_N"/>
    <property type="match status" value="1"/>
</dbReference>
<reference evidence="6 7" key="1">
    <citation type="submission" date="2018-03" db="EMBL/GenBank/DDBJ databases">
        <title>Complete genome sequence of Thauera aromatica, a model organism for studying aromatic compound degradation under denitrifying conditions.</title>
        <authorList>
            <person name="Lo H.-Y."/>
            <person name="Goris T."/>
            <person name="Boll M."/>
            <person name="Mueller J.A."/>
        </authorList>
    </citation>
    <scope>NUCLEOTIDE SEQUENCE [LARGE SCALE GENOMIC DNA]</scope>
    <source>
        <strain evidence="6 7">K172</strain>
    </source>
</reference>
<sequence length="251" mass="27212">MPHPPAFRSPEPPMSARALPALRPARWLAWPIAALALCTGAVAQDPGAEHALAARVQAFLIERAAGEGDEVEVEVFPSAASLPPCTAPEPFLPTPGQRAHGRVAVGVHCAGESRHVRYLQAEVRINGRYWVAARNLAAGEIVTADAVHERRGELSALPRDIVRTAEEVVGRQAQRQLAADTPLQTHQFRAVPLVERGQRVIVEARGERFHVRREGTALEPGGRGERVRVRFGKDEIVHAEVVDAGLLAIPF</sequence>
<keyword evidence="7" id="KW-1185">Reference proteome</keyword>
<keyword evidence="3" id="KW-0574">Periplasm</keyword>
<dbReference type="AlphaFoldDB" id="A0A2R4BJ11"/>
<evidence type="ECO:0000256" key="4">
    <source>
        <dbReference type="SAM" id="SignalP"/>
    </source>
</evidence>
<organism evidence="6 7">
    <name type="scientific">Thauera aromatica K172</name>
    <dbReference type="NCBI Taxonomy" id="44139"/>
    <lineage>
        <taxon>Bacteria</taxon>
        <taxon>Pseudomonadati</taxon>
        <taxon>Pseudomonadota</taxon>
        <taxon>Betaproteobacteria</taxon>
        <taxon>Rhodocyclales</taxon>
        <taxon>Zoogloeaceae</taxon>
        <taxon>Thauera</taxon>
    </lineage>
</organism>
<dbReference type="Gene3D" id="3.90.1210.10">
    <property type="entry name" value="Antifreeze-like/N-acetylneuraminic acid synthase C-terminal domain"/>
    <property type="match status" value="1"/>
</dbReference>
<dbReference type="PANTHER" id="PTHR36307:SF1">
    <property type="entry name" value="FLAGELLA BASAL BODY P-RING FORMATION PROTEIN FLGA"/>
    <property type="match status" value="1"/>
</dbReference>
<dbReference type="InterPro" id="IPR017585">
    <property type="entry name" value="SAF_FlgA"/>
</dbReference>
<dbReference type="Gene3D" id="2.30.30.760">
    <property type="match status" value="1"/>
</dbReference>
<name>A0A2R4BJ11_THAAR</name>
<dbReference type="CDD" id="cd11614">
    <property type="entry name" value="SAF_CpaB_FlgA_like"/>
    <property type="match status" value="1"/>
</dbReference>
<gene>
    <name evidence="6" type="ORF">Tharo_0329</name>
</gene>
<dbReference type="InterPro" id="IPR013974">
    <property type="entry name" value="SAF"/>
</dbReference>
<protein>
    <submittedName>
        <fullName evidence="6">Flagellar basal-body P-ring formation protein FlgA</fullName>
    </submittedName>
</protein>
<dbReference type="GO" id="GO:0042597">
    <property type="term" value="C:periplasmic space"/>
    <property type="evidence" value="ECO:0007669"/>
    <property type="project" value="UniProtKB-SubCell"/>
</dbReference>
<proteinExistence type="predicted"/>
<feature type="domain" description="SAF" evidence="5">
    <location>
        <begin position="127"/>
        <end position="189"/>
    </location>
</feature>